<keyword evidence="3" id="KW-1185">Reference proteome</keyword>
<sequence length="108" mass="12113">MTMSLVDNELLSAVEHDGTRYYELVQDRLIEPIRFGGRRGLSQPTRYPDALVVEADHAVDEGDYLLAERGPGSTSISKARSPRRTTWRVRSRWTPRSRSEPTPGNSGG</sequence>
<accession>A0ABN0UNL1</accession>
<dbReference type="Proteomes" id="UP001500967">
    <property type="component" value="Unassembled WGS sequence"/>
</dbReference>
<evidence type="ECO:0000313" key="3">
    <source>
        <dbReference type="Proteomes" id="UP001500967"/>
    </source>
</evidence>
<evidence type="ECO:0000256" key="1">
    <source>
        <dbReference type="SAM" id="MobiDB-lite"/>
    </source>
</evidence>
<protein>
    <submittedName>
        <fullName evidence="2">Uncharacterized protein</fullName>
    </submittedName>
</protein>
<dbReference type="EMBL" id="BAAAGX010000018">
    <property type="protein sequence ID" value="GAA0256244.1"/>
    <property type="molecule type" value="Genomic_DNA"/>
</dbReference>
<organism evidence="2 3">
    <name type="scientific">Cryptosporangium japonicum</name>
    <dbReference type="NCBI Taxonomy" id="80872"/>
    <lineage>
        <taxon>Bacteria</taxon>
        <taxon>Bacillati</taxon>
        <taxon>Actinomycetota</taxon>
        <taxon>Actinomycetes</taxon>
        <taxon>Cryptosporangiales</taxon>
        <taxon>Cryptosporangiaceae</taxon>
        <taxon>Cryptosporangium</taxon>
    </lineage>
</organism>
<feature type="region of interest" description="Disordered" evidence="1">
    <location>
        <begin position="68"/>
        <end position="108"/>
    </location>
</feature>
<comment type="caution">
    <text evidence="2">The sequence shown here is derived from an EMBL/GenBank/DDBJ whole genome shotgun (WGS) entry which is preliminary data.</text>
</comment>
<reference evidence="2 3" key="1">
    <citation type="journal article" date="2019" name="Int. J. Syst. Evol. Microbiol.">
        <title>The Global Catalogue of Microorganisms (GCM) 10K type strain sequencing project: providing services to taxonomists for standard genome sequencing and annotation.</title>
        <authorList>
            <consortium name="The Broad Institute Genomics Platform"/>
            <consortium name="The Broad Institute Genome Sequencing Center for Infectious Disease"/>
            <person name="Wu L."/>
            <person name="Ma J."/>
        </authorList>
    </citation>
    <scope>NUCLEOTIDE SEQUENCE [LARGE SCALE GENOMIC DNA]</scope>
    <source>
        <strain evidence="2 3">JCM 10425</strain>
    </source>
</reference>
<feature type="compositionally biased region" description="Basic residues" evidence="1">
    <location>
        <begin position="80"/>
        <end position="95"/>
    </location>
</feature>
<evidence type="ECO:0000313" key="2">
    <source>
        <dbReference type="EMBL" id="GAA0256244.1"/>
    </source>
</evidence>
<dbReference type="RefSeq" id="WP_344651044.1">
    <property type="nucleotide sequence ID" value="NZ_BAAAGX010000018.1"/>
</dbReference>
<gene>
    <name evidence="2" type="ORF">GCM10009539_46840</name>
</gene>
<name>A0ABN0UNL1_9ACTN</name>
<proteinExistence type="predicted"/>